<dbReference type="Proteomes" id="UP000180235">
    <property type="component" value="Chromosome"/>
</dbReference>
<name>A0A1J0AEW8_9CYAN</name>
<dbReference type="InterPro" id="IPR010998">
    <property type="entry name" value="Integrase_recombinase_N"/>
</dbReference>
<dbReference type="KEGG" id="glt:GlitD10_2140"/>
<reference evidence="7 8" key="1">
    <citation type="submission" date="2016-10" db="EMBL/GenBank/DDBJ databases">
        <title>Description of Gloeomargarita lithophora gen. nov., sp. nov., a thylakoid-bearing basal-branching cyanobacterium with intracellular carbonates, and proposal for Gloeomargaritales ord. nov.</title>
        <authorList>
            <person name="Moreira D."/>
            <person name="Tavera R."/>
            <person name="Benzerara K."/>
            <person name="Skouri-Panet F."/>
            <person name="Couradeau E."/>
            <person name="Gerard E."/>
            <person name="Loussert C."/>
            <person name="Novelo E."/>
            <person name="Zivanovic Y."/>
            <person name="Lopez-Garcia P."/>
        </authorList>
    </citation>
    <scope>NUCLEOTIDE SEQUENCE [LARGE SCALE GENOMIC DNA]</scope>
    <source>
        <strain evidence="7 8">D10</strain>
    </source>
</reference>
<feature type="domain" description="Tyr recombinase" evidence="5">
    <location>
        <begin position="203"/>
        <end position="403"/>
    </location>
</feature>
<accession>A0A1J0AEW8</accession>
<dbReference type="PROSITE" id="PS51898">
    <property type="entry name" value="TYR_RECOMBINASE"/>
    <property type="match status" value="1"/>
</dbReference>
<gene>
    <name evidence="7" type="primary">int</name>
    <name evidence="7" type="ORF">GlitD10_2140</name>
</gene>
<dbReference type="PANTHER" id="PTHR30349:SF41">
    <property type="entry name" value="INTEGRASE_RECOMBINASE PROTEIN MJ0367-RELATED"/>
    <property type="match status" value="1"/>
</dbReference>
<evidence type="ECO:0000256" key="3">
    <source>
        <dbReference type="ARBA" id="ARBA00023172"/>
    </source>
</evidence>
<dbReference type="GO" id="GO:0015074">
    <property type="term" value="P:DNA integration"/>
    <property type="evidence" value="ECO:0007669"/>
    <property type="project" value="InterPro"/>
</dbReference>
<dbReference type="InterPro" id="IPR002104">
    <property type="entry name" value="Integrase_catalytic"/>
</dbReference>
<dbReference type="SUPFAM" id="SSF56349">
    <property type="entry name" value="DNA breaking-rejoining enzymes"/>
    <property type="match status" value="1"/>
</dbReference>
<sequence>MFGTIELAKKRLNNMGKVEWVSVEAGRKGKPGIWQVNGLYVLRWSYGGKRYVLSLGHDKLNLAQGVAAKVEADIVAGHFDPTLEAYRPKVAKRDQELAKCGLASLELWQRFTESRRQDGTSESFISNRFGSLAKNFERWDGQIDSENTARGFLEFLRSRQSPTTANDNLRHLKSFGRWCVEQNHWQANHFEKLKPAKVQTAPKRDNPFTAEEVTRFLATIKVDPHFFGYHDFCYCLFHLGCRPSELIGLRWGAIDFPRRMFTISESLSRGDDGKTAGYARKRKATKTGNVRVLPLIPSVYDLLMERYQVSQPKSVDELIFTSPTGRAIDDHNFSQRCWRSICQKAGIPYRPPYITRHTCLSHIVEATGSLAQAAAVAGHSSLRMVSQTYGHLVAKIEMPSYES</sequence>
<dbReference type="InterPro" id="IPR013762">
    <property type="entry name" value="Integrase-like_cat_sf"/>
</dbReference>
<dbReference type="Gene3D" id="1.10.150.130">
    <property type="match status" value="1"/>
</dbReference>
<dbReference type="InterPro" id="IPR044068">
    <property type="entry name" value="CB"/>
</dbReference>
<feature type="domain" description="Core-binding (CB)" evidence="6">
    <location>
        <begin position="102"/>
        <end position="180"/>
    </location>
</feature>
<protein>
    <submittedName>
        <fullName evidence="7">Phage integrase family protein</fullName>
    </submittedName>
</protein>
<evidence type="ECO:0000313" key="7">
    <source>
        <dbReference type="EMBL" id="APB34469.1"/>
    </source>
</evidence>
<keyword evidence="8" id="KW-1185">Reference proteome</keyword>
<dbReference type="EMBL" id="CP017675">
    <property type="protein sequence ID" value="APB34469.1"/>
    <property type="molecule type" value="Genomic_DNA"/>
</dbReference>
<dbReference type="PROSITE" id="PS51900">
    <property type="entry name" value="CB"/>
    <property type="match status" value="1"/>
</dbReference>
<dbReference type="InterPro" id="IPR050090">
    <property type="entry name" value="Tyrosine_recombinase_XerCD"/>
</dbReference>
<dbReference type="GO" id="GO:0003677">
    <property type="term" value="F:DNA binding"/>
    <property type="evidence" value="ECO:0007669"/>
    <property type="project" value="UniProtKB-UniRule"/>
</dbReference>
<dbReference type="AlphaFoldDB" id="A0A1J0AEW8"/>
<keyword evidence="2 4" id="KW-0238">DNA-binding</keyword>
<proteinExistence type="inferred from homology"/>
<dbReference type="GO" id="GO:0006310">
    <property type="term" value="P:DNA recombination"/>
    <property type="evidence" value="ECO:0007669"/>
    <property type="project" value="UniProtKB-KW"/>
</dbReference>
<dbReference type="PANTHER" id="PTHR30349">
    <property type="entry name" value="PHAGE INTEGRASE-RELATED"/>
    <property type="match status" value="1"/>
</dbReference>
<organism evidence="7 8">
    <name type="scientific">Gloeomargarita lithophora Alchichica-D10</name>
    <dbReference type="NCBI Taxonomy" id="1188229"/>
    <lineage>
        <taxon>Bacteria</taxon>
        <taxon>Bacillati</taxon>
        <taxon>Cyanobacteriota</taxon>
        <taxon>Cyanophyceae</taxon>
        <taxon>Gloeomargaritales</taxon>
        <taxon>Gloeomargaritaceae</taxon>
        <taxon>Gloeomargarita</taxon>
    </lineage>
</organism>
<dbReference type="CDD" id="cd01189">
    <property type="entry name" value="INT_ICEBs1_C_like"/>
    <property type="match status" value="1"/>
</dbReference>
<evidence type="ECO:0000259" key="6">
    <source>
        <dbReference type="PROSITE" id="PS51900"/>
    </source>
</evidence>
<evidence type="ECO:0000256" key="2">
    <source>
        <dbReference type="ARBA" id="ARBA00023125"/>
    </source>
</evidence>
<evidence type="ECO:0000313" key="8">
    <source>
        <dbReference type="Proteomes" id="UP000180235"/>
    </source>
</evidence>
<evidence type="ECO:0000256" key="4">
    <source>
        <dbReference type="PROSITE-ProRule" id="PRU01248"/>
    </source>
</evidence>
<dbReference type="STRING" id="1188229.GlitD10_2140"/>
<evidence type="ECO:0000259" key="5">
    <source>
        <dbReference type="PROSITE" id="PS51898"/>
    </source>
</evidence>
<dbReference type="InterPro" id="IPR011010">
    <property type="entry name" value="DNA_brk_join_enz"/>
</dbReference>
<dbReference type="Pfam" id="PF00589">
    <property type="entry name" value="Phage_integrase"/>
    <property type="match status" value="1"/>
</dbReference>
<evidence type="ECO:0000256" key="1">
    <source>
        <dbReference type="ARBA" id="ARBA00008857"/>
    </source>
</evidence>
<dbReference type="Gene3D" id="1.10.443.10">
    <property type="entry name" value="Intergrase catalytic core"/>
    <property type="match status" value="1"/>
</dbReference>
<comment type="similarity">
    <text evidence="1">Belongs to the 'phage' integrase family.</text>
</comment>
<keyword evidence="3" id="KW-0233">DNA recombination</keyword>